<gene>
    <name evidence="13" type="ORF">PVK06_038988</name>
</gene>
<evidence type="ECO:0000259" key="12">
    <source>
        <dbReference type="Pfam" id="PF14380"/>
    </source>
</evidence>
<dbReference type="Proteomes" id="UP001358586">
    <property type="component" value="Chromosome 11"/>
</dbReference>
<dbReference type="Pfam" id="PF14380">
    <property type="entry name" value="WAK_assoc"/>
    <property type="match status" value="1"/>
</dbReference>
<evidence type="ECO:0000256" key="8">
    <source>
        <dbReference type="ARBA" id="ARBA00047899"/>
    </source>
</evidence>
<comment type="subcellular location">
    <subcellularLocation>
        <location evidence="1">Membrane</location>
        <topology evidence="1">Single-pass membrane protein</topology>
    </subcellularLocation>
</comment>
<organism evidence="13 14">
    <name type="scientific">Gossypium arboreum</name>
    <name type="common">Tree cotton</name>
    <name type="synonym">Gossypium nanking</name>
    <dbReference type="NCBI Taxonomy" id="29729"/>
    <lineage>
        <taxon>Eukaryota</taxon>
        <taxon>Viridiplantae</taxon>
        <taxon>Streptophyta</taxon>
        <taxon>Embryophyta</taxon>
        <taxon>Tracheophyta</taxon>
        <taxon>Spermatophyta</taxon>
        <taxon>Magnoliopsida</taxon>
        <taxon>eudicotyledons</taxon>
        <taxon>Gunneridae</taxon>
        <taxon>Pentapetalae</taxon>
        <taxon>rosids</taxon>
        <taxon>malvids</taxon>
        <taxon>Malvales</taxon>
        <taxon>Malvaceae</taxon>
        <taxon>Malvoideae</taxon>
        <taxon>Gossypium</taxon>
    </lineage>
</organism>
<dbReference type="EC" id="2.7.11.1" evidence="2"/>
<dbReference type="PANTHER" id="PTHR33138:SF72">
    <property type="entry name" value="WALL-ASSOCIATED RECEPTOR KINASE CARBOXY-TERMINAL PROTEIN"/>
    <property type="match status" value="1"/>
</dbReference>
<dbReference type="Pfam" id="PF13947">
    <property type="entry name" value="GUB_WAK_bind"/>
    <property type="match status" value="1"/>
</dbReference>
<dbReference type="Pfam" id="PF05695">
    <property type="entry name" value="Ycf2"/>
    <property type="match status" value="1"/>
</dbReference>
<dbReference type="InterPro" id="IPR056777">
    <property type="entry name" value="Ycf2_N"/>
</dbReference>
<keyword evidence="7" id="KW-0325">Glycoprotein</keyword>
<evidence type="ECO:0000313" key="14">
    <source>
        <dbReference type="Proteomes" id="UP001358586"/>
    </source>
</evidence>
<dbReference type="EMBL" id="JARKNE010000011">
    <property type="protein sequence ID" value="KAK5784464.1"/>
    <property type="molecule type" value="Genomic_DNA"/>
</dbReference>
<keyword evidence="14" id="KW-1185">Reference proteome</keyword>
<comment type="catalytic activity">
    <reaction evidence="9">
        <text>L-seryl-[protein] + ATP = O-phospho-L-seryl-[protein] + ADP + H(+)</text>
        <dbReference type="Rhea" id="RHEA:17989"/>
        <dbReference type="Rhea" id="RHEA-COMP:9863"/>
        <dbReference type="Rhea" id="RHEA-COMP:11604"/>
        <dbReference type="ChEBI" id="CHEBI:15378"/>
        <dbReference type="ChEBI" id="CHEBI:29999"/>
        <dbReference type="ChEBI" id="CHEBI:30616"/>
        <dbReference type="ChEBI" id="CHEBI:83421"/>
        <dbReference type="ChEBI" id="CHEBI:456216"/>
        <dbReference type="EC" id="2.7.11.1"/>
    </reaction>
</comment>
<feature type="domain" description="Wall-associated receptor kinase C-terminal" evidence="12">
    <location>
        <begin position="206"/>
        <end position="272"/>
    </location>
</feature>
<evidence type="ECO:0000256" key="5">
    <source>
        <dbReference type="ARBA" id="ARBA00022989"/>
    </source>
</evidence>
<comment type="caution">
    <text evidence="13">The sequence shown here is derived from an EMBL/GenBank/DDBJ whole genome shotgun (WGS) entry which is preliminary data.</text>
</comment>
<accession>A0ABR0N1N0</accession>
<keyword evidence="5" id="KW-1133">Transmembrane helix</keyword>
<reference evidence="13 14" key="1">
    <citation type="submission" date="2023-03" db="EMBL/GenBank/DDBJ databases">
        <title>WGS of Gossypium arboreum.</title>
        <authorList>
            <person name="Yu D."/>
        </authorList>
    </citation>
    <scope>NUCLEOTIDE SEQUENCE [LARGE SCALE GENOMIC DNA]</scope>
    <source>
        <tissue evidence="13">Leaf</tissue>
    </source>
</reference>
<keyword evidence="3" id="KW-0812">Transmembrane</keyword>
<evidence type="ECO:0000313" key="13">
    <source>
        <dbReference type="EMBL" id="KAK5784464.1"/>
    </source>
</evidence>
<proteinExistence type="predicted"/>
<feature type="domain" description="Wall-associated receptor kinase galacturonan-binding" evidence="11">
    <location>
        <begin position="74"/>
        <end position="125"/>
    </location>
</feature>
<dbReference type="InterPro" id="IPR025287">
    <property type="entry name" value="WAK_GUB"/>
</dbReference>
<evidence type="ECO:0000259" key="10">
    <source>
        <dbReference type="Pfam" id="PF05695"/>
    </source>
</evidence>
<evidence type="ECO:0000256" key="2">
    <source>
        <dbReference type="ARBA" id="ARBA00012513"/>
    </source>
</evidence>
<sequence>MIPSYMIELRKLLDRYPTSELNSFWLKNLFQVALEQLGDSLEEIRGSAFGGNMLWGGGPAYGCSIQLRKYFGYDYPFQGLDRPESCGYPGFKLICSEKELEITISSATYRVLAINKASQTFHVSRTDYSENRCPTHLINSTFESETRTFRQNGDSQDLRLYYGCQPLTAPQNLTSVLGISNRFDCTIKNTTIVGYYLTREFAGTVIGNFLRSCSNSVIIPVSNSQVPSLEEGRDPDDLEEAAKIGFQLGWSADDTRCNNCVNKGGQCGRNLVSVGFKSSDFGSQNPVPKPETWDFDAIKVDPFAKPKLKNSTFPISFSTRLSNKLHLPIHRWPTKLSA</sequence>
<evidence type="ECO:0000256" key="9">
    <source>
        <dbReference type="ARBA" id="ARBA00048679"/>
    </source>
</evidence>
<keyword evidence="4" id="KW-0732">Signal</keyword>
<evidence type="ECO:0000256" key="1">
    <source>
        <dbReference type="ARBA" id="ARBA00004167"/>
    </source>
</evidence>
<dbReference type="PANTHER" id="PTHR33138">
    <property type="entry name" value="OS01G0690200 PROTEIN"/>
    <property type="match status" value="1"/>
</dbReference>
<evidence type="ECO:0000256" key="7">
    <source>
        <dbReference type="ARBA" id="ARBA00023180"/>
    </source>
</evidence>
<evidence type="ECO:0000256" key="4">
    <source>
        <dbReference type="ARBA" id="ARBA00022729"/>
    </source>
</evidence>
<evidence type="ECO:0000259" key="11">
    <source>
        <dbReference type="Pfam" id="PF13947"/>
    </source>
</evidence>
<feature type="domain" description="Ycf2 N-terminal" evidence="10">
    <location>
        <begin position="1"/>
        <end position="65"/>
    </location>
</feature>
<dbReference type="InterPro" id="IPR032872">
    <property type="entry name" value="WAK_assoc_C"/>
</dbReference>
<keyword evidence="6" id="KW-0472">Membrane</keyword>
<protein>
    <recommendedName>
        <fullName evidence="2">non-specific serine/threonine protein kinase</fullName>
        <ecNumber evidence="2">2.7.11.1</ecNumber>
    </recommendedName>
</protein>
<evidence type="ECO:0000256" key="3">
    <source>
        <dbReference type="ARBA" id="ARBA00022692"/>
    </source>
</evidence>
<name>A0ABR0N1N0_GOSAR</name>
<comment type="catalytic activity">
    <reaction evidence="8">
        <text>L-threonyl-[protein] + ATP = O-phospho-L-threonyl-[protein] + ADP + H(+)</text>
        <dbReference type="Rhea" id="RHEA:46608"/>
        <dbReference type="Rhea" id="RHEA-COMP:11060"/>
        <dbReference type="Rhea" id="RHEA-COMP:11605"/>
        <dbReference type="ChEBI" id="CHEBI:15378"/>
        <dbReference type="ChEBI" id="CHEBI:30013"/>
        <dbReference type="ChEBI" id="CHEBI:30616"/>
        <dbReference type="ChEBI" id="CHEBI:61977"/>
        <dbReference type="ChEBI" id="CHEBI:456216"/>
        <dbReference type="EC" id="2.7.11.1"/>
    </reaction>
</comment>
<evidence type="ECO:0000256" key="6">
    <source>
        <dbReference type="ARBA" id="ARBA00023136"/>
    </source>
</evidence>